<sequence>MSEDLVRQAPSLLHDAGRLDLLMLAARAQVRPVRSAAVGVTAAIFAFLPPRDDEGPAEEVSSKGHLRTQQAAVSVMIGQRGEWPATASDMEVNGPMQAESGCVEGGMLTGSEPPLAKCNGGEGGRRGGEASFNAQAAVMKGRGMGE</sequence>
<organism evidence="2 3">
    <name type="scientific">Pleurodeles waltl</name>
    <name type="common">Iberian ribbed newt</name>
    <dbReference type="NCBI Taxonomy" id="8319"/>
    <lineage>
        <taxon>Eukaryota</taxon>
        <taxon>Metazoa</taxon>
        <taxon>Chordata</taxon>
        <taxon>Craniata</taxon>
        <taxon>Vertebrata</taxon>
        <taxon>Euteleostomi</taxon>
        <taxon>Amphibia</taxon>
        <taxon>Batrachia</taxon>
        <taxon>Caudata</taxon>
        <taxon>Salamandroidea</taxon>
        <taxon>Salamandridae</taxon>
        <taxon>Pleurodelinae</taxon>
        <taxon>Pleurodeles</taxon>
    </lineage>
</organism>
<dbReference type="EMBL" id="JANPWB010000007">
    <property type="protein sequence ID" value="KAJ1170484.1"/>
    <property type="molecule type" value="Genomic_DNA"/>
</dbReference>
<gene>
    <name evidence="2" type="ORF">NDU88_002360</name>
</gene>
<dbReference type="Proteomes" id="UP001066276">
    <property type="component" value="Chromosome 4_1"/>
</dbReference>
<feature type="region of interest" description="Disordered" evidence="1">
    <location>
        <begin position="86"/>
        <end position="108"/>
    </location>
</feature>
<name>A0AAV7T300_PLEWA</name>
<accession>A0AAV7T300</accession>
<reference evidence="2" key="1">
    <citation type="journal article" date="2022" name="bioRxiv">
        <title>Sequencing and chromosome-scale assembly of the giantPleurodeles waltlgenome.</title>
        <authorList>
            <person name="Brown T."/>
            <person name="Elewa A."/>
            <person name="Iarovenko S."/>
            <person name="Subramanian E."/>
            <person name="Araus A.J."/>
            <person name="Petzold A."/>
            <person name="Susuki M."/>
            <person name="Suzuki K.-i.T."/>
            <person name="Hayashi T."/>
            <person name="Toyoda A."/>
            <person name="Oliveira C."/>
            <person name="Osipova E."/>
            <person name="Leigh N.D."/>
            <person name="Simon A."/>
            <person name="Yun M.H."/>
        </authorList>
    </citation>
    <scope>NUCLEOTIDE SEQUENCE</scope>
    <source>
        <strain evidence="2">20211129_DDA</strain>
        <tissue evidence="2">Liver</tissue>
    </source>
</reference>
<dbReference type="AlphaFoldDB" id="A0AAV7T300"/>
<protein>
    <submittedName>
        <fullName evidence="2">Uncharacterized protein</fullName>
    </submittedName>
</protein>
<keyword evidence="3" id="KW-1185">Reference proteome</keyword>
<evidence type="ECO:0000313" key="2">
    <source>
        <dbReference type="EMBL" id="KAJ1170484.1"/>
    </source>
</evidence>
<proteinExistence type="predicted"/>
<evidence type="ECO:0000313" key="3">
    <source>
        <dbReference type="Proteomes" id="UP001066276"/>
    </source>
</evidence>
<comment type="caution">
    <text evidence="2">The sequence shown here is derived from an EMBL/GenBank/DDBJ whole genome shotgun (WGS) entry which is preliminary data.</text>
</comment>
<evidence type="ECO:0000256" key="1">
    <source>
        <dbReference type="SAM" id="MobiDB-lite"/>
    </source>
</evidence>